<evidence type="ECO:0000256" key="1">
    <source>
        <dbReference type="PROSITE-ProRule" id="PRU10141"/>
    </source>
</evidence>
<dbReference type="InterPro" id="IPR017441">
    <property type="entry name" value="Protein_kinase_ATP_BS"/>
</dbReference>
<reference evidence="3 4" key="1">
    <citation type="submission" date="2023-02" db="EMBL/GenBank/DDBJ databases">
        <title>Entomopathogenic bacteria.</title>
        <authorList>
            <person name="Machado R.A."/>
        </authorList>
    </citation>
    <scope>NUCLEOTIDE SEQUENCE [LARGE SCALE GENOMIC DNA]</scope>
    <source>
        <strain evidence="3 4">XENO-2</strain>
    </source>
</reference>
<feature type="domain" description="Protein kinase" evidence="2">
    <location>
        <begin position="9"/>
        <end position="114"/>
    </location>
</feature>
<keyword evidence="1" id="KW-0547">Nucleotide-binding</keyword>
<proteinExistence type="predicted"/>
<comment type="caution">
    <text evidence="3">The sequence shown here is derived from an EMBL/GenBank/DDBJ whole genome shotgun (WGS) entry which is preliminary data.</text>
</comment>
<protein>
    <recommendedName>
        <fullName evidence="2">Protein kinase domain-containing protein</fullName>
    </recommendedName>
</protein>
<dbReference type="Proteomes" id="UP001220225">
    <property type="component" value="Unassembled WGS sequence"/>
</dbReference>
<gene>
    <name evidence="3" type="ORF">PSI14_19150</name>
</gene>
<sequence length="114" mass="13418">MEIRANYKIKPIKALGRGGFGSVELIELYSFNGKLIGNYARKFLSVNEDFIGGIYSYDDWKRRFQREVRYQASCCHTNVVHIYIHHLGIEFPWFIMELAENNLRAELNENKLTK</sequence>
<dbReference type="EMBL" id="JAQRFN010000049">
    <property type="protein sequence ID" value="MDC9598888.1"/>
    <property type="molecule type" value="Genomic_DNA"/>
</dbReference>
<dbReference type="InterPro" id="IPR011009">
    <property type="entry name" value="Kinase-like_dom_sf"/>
</dbReference>
<evidence type="ECO:0000313" key="3">
    <source>
        <dbReference type="EMBL" id="MDC9598888.1"/>
    </source>
</evidence>
<dbReference type="PROSITE" id="PS00107">
    <property type="entry name" value="PROTEIN_KINASE_ATP"/>
    <property type="match status" value="1"/>
</dbReference>
<keyword evidence="1" id="KW-0067">ATP-binding</keyword>
<dbReference type="Gene3D" id="1.10.510.10">
    <property type="entry name" value="Transferase(Phosphotransferase) domain 1"/>
    <property type="match status" value="1"/>
</dbReference>
<organism evidence="3 4">
    <name type="scientific">Xenorhabdus anantnagensis</name>
    <dbReference type="NCBI Taxonomy" id="3025875"/>
    <lineage>
        <taxon>Bacteria</taxon>
        <taxon>Pseudomonadati</taxon>
        <taxon>Pseudomonadota</taxon>
        <taxon>Gammaproteobacteria</taxon>
        <taxon>Enterobacterales</taxon>
        <taxon>Morganellaceae</taxon>
        <taxon>Xenorhabdus</taxon>
    </lineage>
</organism>
<feature type="binding site" evidence="1">
    <location>
        <position position="42"/>
    </location>
    <ligand>
        <name>ATP</name>
        <dbReference type="ChEBI" id="CHEBI:30616"/>
    </ligand>
</feature>
<evidence type="ECO:0000313" key="4">
    <source>
        <dbReference type="Proteomes" id="UP001220225"/>
    </source>
</evidence>
<name>A0ABT5LWS1_9GAMM</name>
<dbReference type="PROSITE" id="PS50011">
    <property type="entry name" value="PROTEIN_KINASE_DOM"/>
    <property type="match status" value="1"/>
</dbReference>
<dbReference type="RefSeq" id="WP_273577578.1">
    <property type="nucleotide sequence ID" value="NZ_JAQRFN010000049.1"/>
</dbReference>
<dbReference type="SUPFAM" id="SSF56112">
    <property type="entry name" value="Protein kinase-like (PK-like)"/>
    <property type="match status" value="1"/>
</dbReference>
<evidence type="ECO:0000259" key="2">
    <source>
        <dbReference type="PROSITE" id="PS50011"/>
    </source>
</evidence>
<accession>A0ABT5LWS1</accession>
<keyword evidence="4" id="KW-1185">Reference proteome</keyword>
<dbReference type="InterPro" id="IPR000719">
    <property type="entry name" value="Prot_kinase_dom"/>
</dbReference>